<reference evidence="12 13" key="1">
    <citation type="submission" date="2015-06" db="EMBL/GenBank/DDBJ databases">
        <title>Genome sequence of the organohalide-respiring Dehalogenimonas alkenigignens type strain (IP3-3T).</title>
        <authorList>
            <person name="Key T.A."/>
            <person name="Richmond D.P."/>
            <person name="Bowman K.S."/>
            <person name="Cho Y.-J."/>
            <person name="Chun J."/>
            <person name="da Costa M.S."/>
            <person name="Rainey F.A."/>
            <person name="Moe W.M."/>
        </authorList>
    </citation>
    <scope>NUCLEOTIDE SEQUENCE [LARGE SCALE GENOMIC DNA]</scope>
    <source>
        <strain evidence="12 13">IP3-3</strain>
    </source>
</reference>
<dbReference type="InterPro" id="IPR000568">
    <property type="entry name" value="ATP_synth_F0_asu"/>
</dbReference>
<evidence type="ECO:0000313" key="12">
    <source>
        <dbReference type="EMBL" id="KTB48618.1"/>
    </source>
</evidence>
<evidence type="ECO:0000256" key="1">
    <source>
        <dbReference type="ARBA" id="ARBA00004141"/>
    </source>
</evidence>
<dbReference type="GO" id="GO:0045259">
    <property type="term" value="C:proton-transporting ATP synthase complex"/>
    <property type="evidence" value="ECO:0007669"/>
    <property type="project" value="UniProtKB-KW"/>
</dbReference>
<dbReference type="PROSITE" id="PS00449">
    <property type="entry name" value="ATPASE_A"/>
    <property type="match status" value="1"/>
</dbReference>
<evidence type="ECO:0000256" key="6">
    <source>
        <dbReference type="ARBA" id="ARBA00022781"/>
    </source>
</evidence>
<feature type="transmembrane region" description="Helical" evidence="11">
    <location>
        <begin position="182"/>
        <end position="207"/>
    </location>
</feature>
<dbReference type="EMBL" id="LFDV01000002">
    <property type="protein sequence ID" value="KTB48618.1"/>
    <property type="molecule type" value="Genomic_DNA"/>
</dbReference>
<feature type="transmembrane region" description="Helical" evidence="11">
    <location>
        <begin position="227"/>
        <end position="250"/>
    </location>
</feature>
<feature type="transmembrane region" description="Helical" evidence="11">
    <location>
        <begin position="297"/>
        <end position="315"/>
    </location>
</feature>
<gene>
    <name evidence="11" type="primary">atpB</name>
    <name evidence="12" type="ORF">DEALK_14640</name>
</gene>
<evidence type="ECO:0000256" key="7">
    <source>
        <dbReference type="ARBA" id="ARBA00022989"/>
    </source>
</evidence>
<proteinExistence type="inferred from homology"/>
<dbReference type="HAMAP" id="MF_01393">
    <property type="entry name" value="ATP_synth_a_bact"/>
    <property type="match status" value="1"/>
</dbReference>
<dbReference type="InterPro" id="IPR045082">
    <property type="entry name" value="ATP_syn_F0_a_bact/chloroplast"/>
</dbReference>
<dbReference type="PANTHER" id="PTHR42823:SF3">
    <property type="entry name" value="ATP SYNTHASE SUBUNIT A, CHLOROPLASTIC"/>
    <property type="match status" value="1"/>
</dbReference>
<protein>
    <recommendedName>
        <fullName evidence="11">ATP synthase subunit a</fullName>
    </recommendedName>
    <alternativeName>
        <fullName evidence="11">ATP synthase F0 sector subunit a</fullName>
    </alternativeName>
    <alternativeName>
        <fullName evidence="11">F-ATPase subunit 6</fullName>
    </alternativeName>
</protein>
<dbReference type="InterPro" id="IPR035908">
    <property type="entry name" value="F0_ATP_A_sf"/>
</dbReference>
<evidence type="ECO:0000256" key="10">
    <source>
        <dbReference type="ARBA" id="ARBA00023310"/>
    </source>
</evidence>
<comment type="subcellular location">
    <subcellularLocation>
        <location evidence="11">Cell membrane</location>
        <topology evidence="11">Multi-pass membrane protein</topology>
    </subcellularLocation>
    <subcellularLocation>
        <location evidence="1">Membrane</location>
        <topology evidence="1">Multi-pass membrane protein</topology>
    </subcellularLocation>
</comment>
<dbReference type="PATRIC" id="fig|1217799.6.peg.1512"/>
<dbReference type="CDD" id="cd00310">
    <property type="entry name" value="ATP-synt_Fo_a_6"/>
    <property type="match status" value="1"/>
</dbReference>
<comment type="caution">
    <text evidence="12">The sequence shown here is derived from an EMBL/GenBank/DDBJ whole genome shotgun (WGS) entry which is preliminary data.</text>
</comment>
<keyword evidence="11" id="KW-1003">Cell membrane</keyword>
<comment type="similarity">
    <text evidence="2 11">Belongs to the ATPase A chain family.</text>
</comment>
<evidence type="ECO:0000256" key="8">
    <source>
        <dbReference type="ARBA" id="ARBA00023065"/>
    </source>
</evidence>
<evidence type="ECO:0000256" key="2">
    <source>
        <dbReference type="ARBA" id="ARBA00006810"/>
    </source>
</evidence>
<dbReference type="RefSeq" id="WP_058439573.1">
    <property type="nucleotide sequence ID" value="NZ_KQ758903.1"/>
</dbReference>
<evidence type="ECO:0000256" key="5">
    <source>
        <dbReference type="ARBA" id="ARBA00022692"/>
    </source>
</evidence>
<dbReference type="InterPro" id="IPR023011">
    <property type="entry name" value="ATP_synth_F0_asu_AS"/>
</dbReference>
<keyword evidence="8 11" id="KW-0406">Ion transport</keyword>
<feature type="transmembrane region" description="Helical" evidence="11">
    <location>
        <begin position="138"/>
        <end position="161"/>
    </location>
</feature>
<evidence type="ECO:0000256" key="11">
    <source>
        <dbReference type="HAMAP-Rule" id="MF_01393"/>
    </source>
</evidence>
<evidence type="ECO:0000256" key="3">
    <source>
        <dbReference type="ARBA" id="ARBA00022448"/>
    </source>
</evidence>
<name>A0A0W0GJ86_9CHLR</name>
<keyword evidence="7 11" id="KW-1133">Transmembrane helix</keyword>
<feature type="transmembrane region" description="Helical" evidence="11">
    <location>
        <begin position="17"/>
        <end position="43"/>
    </location>
</feature>
<dbReference type="STRING" id="1217799.DEALK_14640"/>
<dbReference type="AlphaFoldDB" id="A0A0W0GJ86"/>
<dbReference type="GO" id="GO:0042777">
    <property type="term" value="P:proton motive force-driven plasma membrane ATP synthesis"/>
    <property type="evidence" value="ECO:0007669"/>
    <property type="project" value="TreeGrafter"/>
</dbReference>
<organism evidence="12 13">
    <name type="scientific">Dehalogenimonas alkenigignens</name>
    <dbReference type="NCBI Taxonomy" id="1217799"/>
    <lineage>
        <taxon>Bacteria</taxon>
        <taxon>Bacillati</taxon>
        <taxon>Chloroflexota</taxon>
        <taxon>Dehalococcoidia</taxon>
        <taxon>Dehalococcoidales</taxon>
        <taxon>Dehalococcoidaceae</taxon>
        <taxon>Dehalogenimonas</taxon>
    </lineage>
</organism>
<keyword evidence="5 11" id="KW-0812">Transmembrane</keyword>
<comment type="function">
    <text evidence="11">Key component of the proton channel; it plays a direct role in the translocation of protons across the membrane.</text>
</comment>
<keyword evidence="4 11" id="KW-0138">CF(0)</keyword>
<keyword evidence="3 11" id="KW-0813">Transport</keyword>
<keyword evidence="6 11" id="KW-0375">Hydrogen ion transport</keyword>
<dbReference type="Pfam" id="PF00119">
    <property type="entry name" value="ATP-synt_A"/>
    <property type="match status" value="1"/>
</dbReference>
<sequence length="340" mass="37570">MLDAAPKKKIIGLSKPVFIAFILVVLALSIVSMLAGAIGRAIIGDVGLPDWIIVDQPHPELPAEAIAHVGSIPITNTMLTAWISIAVLGIFFFLATRKMKLIPNRLQAMAESIINYLFGFCTDIAGEKHGRKFFPLMATIFLFVITNAWMNLIPGYGSILIDSEHGMVHLLRGANTDINFPLVLAVVSFVMVEYWGLKALGVFHYLGKFFNFKKFFRGWKELFTGRAKAGITNIFMGAIDIFIGLIELMSEFIRLLSFTFRLFGNMTGGEILLISMLFLAPFIVAIPFYILEIFVGYIQALIFAGLTLVFAFMAVTPHAAEDESHASTTHHEALAEGAHH</sequence>
<dbReference type="GO" id="GO:0005886">
    <property type="term" value="C:plasma membrane"/>
    <property type="evidence" value="ECO:0007669"/>
    <property type="project" value="UniProtKB-SubCell"/>
</dbReference>
<evidence type="ECO:0000313" key="13">
    <source>
        <dbReference type="Proteomes" id="UP000053947"/>
    </source>
</evidence>
<keyword evidence="10 11" id="KW-0066">ATP synthesis</keyword>
<keyword evidence="13" id="KW-1185">Reference proteome</keyword>
<dbReference type="SUPFAM" id="SSF81336">
    <property type="entry name" value="F1F0 ATP synthase subunit A"/>
    <property type="match status" value="1"/>
</dbReference>
<dbReference type="GO" id="GO:0046933">
    <property type="term" value="F:proton-transporting ATP synthase activity, rotational mechanism"/>
    <property type="evidence" value="ECO:0007669"/>
    <property type="project" value="UniProtKB-UniRule"/>
</dbReference>
<feature type="transmembrane region" description="Helical" evidence="11">
    <location>
        <begin position="271"/>
        <end position="291"/>
    </location>
</feature>
<evidence type="ECO:0000256" key="4">
    <source>
        <dbReference type="ARBA" id="ARBA00022547"/>
    </source>
</evidence>
<dbReference type="Gene3D" id="1.20.120.220">
    <property type="entry name" value="ATP synthase, F0 complex, subunit A"/>
    <property type="match status" value="1"/>
</dbReference>
<dbReference type="Proteomes" id="UP000053947">
    <property type="component" value="Unassembled WGS sequence"/>
</dbReference>
<accession>A0A0W0GJ86</accession>
<evidence type="ECO:0000256" key="9">
    <source>
        <dbReference type="ARBA" id="ARBA00023136"/>
    </source>
</evidence>
<keyword evidence="9 11" id="KW-0472">Membrane</keyword>
<feature type="transmembrane region" description="Helical" evidence="11">
    <location>
        <begin position="79"/>
        <end position="96"/>
    </location>
</feature>
<dbReference type="PANTHER" id="PTHR42823">
    <property type="entry name" value="ATP SYNTHASE SUBUNIT A, CHLOROPLASTIC"/>
    <property type="match status" value="1"/>
</dbReference>